<dbReference type="Gene3D" id="3.40.50.1820">
    <property type="entry name" value="alpha/beta hydrolase"/>
    <property type="match status" value="1"/>
</dbReference>
<evidence type="ECO:0000313" key="5">
    <source>
        <dbReference type="Proteomes" id="UP000682202"/>
    </source>
</evidence>
<dbReference type="Proteomes" id="UP000682202">
    <property type="component" value="Chromosome"/>
</dbReference>
<dbReference type="PANTHER" id="PTHR46766:SF1">
    <property type="entry name" value="GLUTAMINE-RICH PROTEIN 2"/>
    <property type="match status" value="1"/>
</dbReference>
<dbReference type="KEGG" id="mspg:F6B93_05155"/>
<dbReference type="AlphaFoldDB" id="A0A975JVP2"/>
<dbReference type="RefSeq" id="WP_211698129.1">
    <property type="nucleotide sequence ID" value="NZ_CP046600.1"/>
</dbReference>
<sequence>MDYPRLRPEINSVRMYRGPGPGSLLAAAVAWDGLVADLDCAAEACESVIAGLTDRCWLGSSSASMAAAVAPYLGWLRAAATEAGHAAAQAREVASSYEAAFAATVDPVMVAANRAHIVALARSNLLGQNAAAIAAVEAAYEQMWAQDVAAMVAYQVGALAASAQLMPWQQPLPSMGSGAFTGTRITVPGASPLFQPRIFQEIIGLTPPQYAALNVAIGENWFPDTMAQVVNYPATFGFLSGSLAAPDVNQSVAIGQQLLHAEILRAATTGEPVAVSGLSLGTVVIDRELAFLATDPTAPAPDLLTFLHLAGPERGLAHTYLPNGVTVPLINYTVGAVPESQYDMNVVYRQYDFAANPPDRPWNLAATLNSLLAFNSVHTPTAFASPDQGVVVSTATSVLGGTTTTYMIPTPLLPLLMPLQQLGVPAPIIGALDNLMRPIVNQGYSQYDPTGGPYLSHGNLVWSL</sequence>
<dbReference type="InterPro" id="IPR013228">
    <property type="entry name" value="PE-PPE_C"/>
</dbReference>
<dbReference type="PANTHER" id="PTHR46766">
    <property type="entry name" value="GLUTAMINE-RICH PROTEIN 2"/>
    <property type="match status" value="1"/>
</dbReference>
<dbReference type="Pfam" id="PF00823">
    <property type="entry name" value="PPE"/>
    <property type="match status" value="1"/>
</dbReference>
<dbReference type="InterPro" id="IPR038332">
    <property type="entry name" value="PPE_sf"/>
</dbReference>
<protein>
    <submittedName>
        <fullName evidence="4">PPE domain-containing protein</fullName>
    </submittedName>
</protein>
<reference evidence="4" key="1">
    <citation type="submission" date="2019-12" db="EMBL/GenBank/DDBJ databases">
        <title>Mycobacterium spongiae sp. nov.</title>
        <authorList>
            <person name="Stinear T."/>
        </authorList>
    </citation>
    <scope>NUCLEOTIDE SEQUENCE</scope>
    <source>
        <strain evidence="4">FSD4b-SM</strain>
    </source>
</reference>
<dbReference type="FunFam" id="1.20.1260.20:FF:000001">
    <property type="entry name" value="PPE family protein PPE41"/>
    <property type="match status" value="1"/>
</dbReference>
<dbReference type="GO" id="GO:0052572">
    <property type="term" value="P:response to host immune response"/>
    <property type="evidence" value="ECO:0007669"/>
    <property type="project" value="TreeGrafter"/>
</dbReference>
<feature type="domain" description="PPE" evidence="2">
    <location>
        <begin position="2"/>
        <end position="165"/>
    </location>
</feature>
<gene>
    <name evidence="4" type="ORF">F6B93_05155</name>
</gene>
<organism evidence="4 5">
    <name type="scientific">Mycobacterium spongiae</name>
    <dbReference type="NCBI Taxonomy" id="886343"/>
    <lineage>
        <taxon>Bacteria</taxon>
        <taxon>Bacillati</taxon>
        <taxon>Actinomycetota</taxon>
        <taxon>Actinomycetes</taxon>
        <taxon>Mycobacteriales</taxon>
        <taxon>Mycobacteriaceae</taxon>
        <taxon>Mycobacterium</taxon>
    </lineage>
</organism>
<dbReference type="SUPFAM" id="SSF140459">
    <property type="entry name" value="PE/PPE dimer-like"/>
    <property type="match status" value="1"/>
</dbReference>
<dbReference type="InterPro" id="IPR000030">
    <property type="entry name" value="PPE_dom"/>
</dbReference>
<dbReference type="Gene3D" id="1.20.1260.20">
    <property type="entry name" value="PPE superfamily"/>
    <property type="match status" value="1"/>
</dbReference>
<comment type="similarity">
    <text evidence="1">Belongs to the mycobacterial PPE family.</text>
</comment>
<accession>A0A975JVP2</accession>
<evidence type="ECO:0000259" key="2">
    <source>
        <dbReference type="Pfam" id="PF00823"/>
    </source>
</evidence>
<dbReference type="EMBL" id="CP046600">
    <property type="protein sequence ID" value="QUR66557.1"/>
    <property type="molecule type" value="Genomic_DNA"/>
</dbReference>
<feature type="domain" description="PE-PPE" evidence="3">
    <location>
        <begin position="223"/>
        <end position="445"/>
    </location>
</feature>
<evidence type="ECO:0000259" key="3">
    <source>
        <dbReference type="Pfam" id="PF08237"/>
    </source>
</evidence>
<dbReference type="InterPro" id="IPR029058">
    <property type="entry name" value="AB_hydrolase_fold"/>
</dbReference>
<keyword evidence="5" id="KW-1185">Reference proteome</keyword>
<evidence type="ECO:0000256" key="1">
    <source>
        <dbReference type="ARBA" id="ARBA00010652"/>
    </source>
</evidence>
<name>A0A975JVP2_9MYCO</name>
<evidence type="ECO:0000313" key="4">
    <source>
        <dbReference type="EMBL" id="QUR66557.1"/>
    </source>
</evidence>
<proteinExistence type="inferred from homology"/>
<dbReference type="Pfam" id="PF08237">
    <property type="entry name" value="PE-PPE"/>
    <property type="match status" value="1"/>
</dbReference>